<organism evidence="3 4">
    <name type="scientific">Aspergillus heteromorphus CBS 117.55</name>
    <dbReference type="NCBI Taxonomy" id="1448321"/>
    <lineage>
        <taxon>Eukaryota</taxon>
        <taxon>Fungi</taxon>
        <taxon>Dikarya</taxon>
        <taxon>Ascomycota</taxon>
        <taxon>Pezizomycotina</taxon>
        <taxon>Eurotiomycetes</taxon>
        <taxon>Eurotiomycetidae</taxon>
        <taxon>Eurotiales</taxon>
        <taxon>Aspergillaceae</taxon>
        <taxon>Aspergillus</taxon>
        <taxon>Aspergillus subgen. Circumdati</taxon>
    </lineage>
</organism>
<gene>
    <name evidence="3" type="ORF">BO70DRAFT_432306</name>
</gene>
<dbReference type="InterPro" id="IPR011008">
    <property type="entry name" value="Dimeric_a/b-barrel"/>
</dbReference>
<dbReference type="VEuPathDB" id="FungiDB:BO70DRAFT_432306"/>
<feature type="domain" description="EthD" evidence="2">
    <location>
        <begin position="38"/>
        <end position="130"/>
    </location>
</feature>
<dbReference type="Pfam" id="PF07110">
    <property type="entry name" value="EthD"/>
    <property type="match status" value="1"/>
</dbReference>
<proteinExistence type="inferred from homology"/>
<reference evidence="3 4" key="1">
    <citation type="submission" date="2016-12" db="EMBL/GenBank/DDBJ databases">
        <title>The genomes of Aspergillus section Nigri reveals drivers in fungal speciation.</title>
        <authorList>
            <consortium name="DOE Joint Genome Institute"/>
            <person name="Vesth T.C."/>
            <person name="Nybo J."/>
            <person name="Theobald S."/>
            <person name="Brandl J."/>
            <person name="Frisvad J.C."/>
            <person name="Nielsen K.F."/>
            <person name="Lyhne E.K."/>
            <person name="Kogle M.E."/>
            <person name="Kuo A."/>
            <person name="Riley R."/>
            <person name="Clum A."/>
            <person name="Nolan M."/>
            <person name="Lipzen A."/>
            <person name="Salamov A."/>
            <person name="Henrissat B."/>
            <person name="Wiebenga A."/>
            <person name="De Vries R.P."/>
            <person name="Grigoriev I.V."/>
            <person name="Mortensen U.H."/>
            <person name="Andersen M.R."/>
            <person name="Baker S.E."/>
        </authorList>
    </citation>
    <scope>NUCLEOTIDE SEQUENCE [LARGE SCALE GENOMIC DNA]</scope>
    <source>
        <strain evidence="3 4">CBS 117.55</strain>
    </source>
</reference>
<evidence type="ECO:0000313" key="3">
    <source>
        <dbReference type="EMBL" id="PWY70266.1"/>
    </source>
</evidence>
<dbReference type="Gene3D" id="3.30.70.100">
    <property type="match status" value="1"/>
</dbReference>
<dbReference type="OrthoDB" id="3454835at2759"/>
<dbReference type="AlphaFoldDB" id="A0A317V802"/>
<comment type="caution">
    <text evidence="3">The sequence shown here is derived from an EMBL/GenBank/DDBJ whole genome shotgun (WGS) entry which is preliminary data.</text>
</comment>
<dbReference type="EMBL" id="MSFL01000031">
    <property type="protein sequence ID" value="PWY70266.1"/>
    <property type="molecule type" value="Genomic_DNA"/>
</dbReference>
<dbReference type="RefSeq" id="XP_025395866.1">
    <property type="nucleotide sequence ID" value="XM_025548307.1"/>
</dbReference>
<dbReference type="InterPro" id="IPR009799">
    <property type="entry name" value="EthD_dom"/>
</dbReference>
<dbReference type="GO" id="GO:0016491">
    <property type="term" value="F:oxidoreductase activity"/>
    <property type="evidence" value="ECO:0007669"/>
    <property type="project" value="InterPro"/>
</dbReference>
<accession>A0A317V802</accession>
<name>A0A317V802_9EURO</name>
<dbReference type="GeneID" id="37070544"/>
<comment type="similarity">
    <text evidence="1">Belongs to the tpcK family.</text>
</comment>
<evidence type="ECO:0000313" key="4">
    <source>
        <dbReference type="Proteomes" id="UP000247233"/>
    </source>
</evidence>
<protein>
    <recommendedName>
        <fullName evidence="2">EthD domain-containing protein</fullName>
    </recommendedName>
</protein>
<dbReference type="STRING" id="1448321.A0A317V802"/>
<sequence>MPIPDPTNHQFTFPALHPSSPANFQHAIKISIFFNKRDDISHDQFYHHWQTVHADLTVATRAFQSHIIRYTQHHQTPSMRSLVQTLPGANVLDYDGCAEMWVRKWDDWVAFTESDEFRGVLADDSLGFVKLPLTYMVGYENLVVGDKVGGWGEGWCGY</sequence>
<dbReference type="SUPFAM" id="SSF54909">
    <property type="entry name" value="Dimeric alpha+beta barrel"/>
    <property type="match status" value="1"/>
</dbReference>
<evidence type="ECO:0000259" key="2">
    <source>
        <dbReference type="Pfam" id="PF07110"/>
    </source>
</evidence>
<keyword evidence="4" id="KW-1185">Reference proteome</keyword>
<dbReference type="Proteomes" id="UP000247233">
    <property type="component" value="Unassembled WGS sequence"/>
</dbReference>
<evidence type="ECO:0000256" key="1">
    <source>
        <dbReference type="ARBA" id="ARBA00005986"/>
    </source>
</evidence>